<dbReference type="AlphaFoldDB" id="A0A512DV05"/>
<name>A0A512DV05_9PROT</name>
<protein>
    <submittedName>
        <fullName evidence="2">Uncharacterized protein</fullName>
    </submittedName>
</protein>
<comment type="caution">
    <text evidence="2">The sequence shown here is derived from an EMBL/GenBank/DDBJ whole genome shotgun (WGS) entry which is preliminary data.</text>
</comment>
<feature type="region of interest" description="Disordered" evidence="1">
    <location>
        <begin position="25"/>
        <end position="59"/>
    </location>
</feature>
<evidence type="ECO:0000256" key="1">
    <source>
        <dbReference type="SAM" id="MobiDB-lite"/>
    </source>
</evidence>
<proteinExistence type="predicted"/>
<organism evidence="2 3">
    <name type="scientific">Skermanella aerolata</name>
    <dbReference type="NCBI Taxonomy" id="393310"/>
    <lineage>
        <taxon>Bacteria</taxon>
        <taxon>Pseudomonadati</taxon>
        <taxon>Pseudomonadota</taxon>
        <taxon>Alphaproteobacteria</taxon>
        <taxon>Rhodospirillales</taxon>
        <taxon>Azospirillaceae</taxon>
        <taxon>Skermanella</taxon>
    </lineage>
</organism>
<evidence type="ECO:0000313" key="3">
    <source>
        <dbReference type="Proteomes" id="UP000321523"/>
    </source>
</evidence>
<dbReference type="Proteomes" id="UP000321523">
    <property type="component" value="Unassembled WGS sequence"/>
</dbReference>
<dbReference type="EMBL" id="BJYZ01000020">
    <property type="protein sequence ID" value="GEO40295.1"/>
    <property type="molecule type" value="Genomic_DNA"/>
</dbReference>
<sequence>MPLPSSPHWEPTTATFAIVSLHAYQRRRRKTSSGIPAGRREPPPGHLNYIKRPEESRRR</sequence>
<keyword evidence="3" id="KW-1185">Reference proteome</keyword>
<reference evidence="2 3" key="1">
    <citation type="submission" date="2019-07" db="EMBL/GenBank/DDBJ databases">
        <title>Whole genome shotgun sequence of Skermanella aerolata NBRC 106429.</title>
        <authorList>
            <person name="Hosoyama A."/>
            <person name="Uohara A."/>
            <person name="Ohji S."/>
            <person name="Ichikawa N."/>
        </authorList>
    </citation>
    <scope>NUCLEOTIDE SEQUENCE [LARGE SCALE GENOMIC DNA]</scope>
    <source>
        <strain evidence="2 3">NBRC 106429</strain>
    </source>
</reference>
<evidence type="ECO:0000313" key="2">
    <source>
        <dbReference type="EMBL" id="GEO40295.1"/>
    </source>
</evidence>
<accession>A0A512DV05</accession>
<gene>
    <name evidence="2" type="ORF">SAE02_44430</name>
</gene>